<accession>A0A2P4UDN5</accession>
<evidence type="ECO:0000259" key="7">
    <source>
        <dbReference type="Pfam" id="PF02668"/>
    </source>
</evidence>
<feature type="domain" description="TauD/TfdA-like" evidence="7">
    <location>
        <begin position="11"/>
        <end position="275"/>
    </location>
</feature>
<keyword evidence="3" id="KW-0479">Metal-binding</keyword>
<dbReference type="InterPro" id="IPR051178">
    <property type="entry name" value="TfdA_dioxygenase"/>
</dbReference>
<name>A0A2P4UDN5_9ACTN</name>
<dbReference type="EC" id="1.14.11.17" evidence="8"/>
<comment type="similarity">
    <text evidence="2">Belongs to the TfdA dioxygenase family.</text>
</comment>
<dbReference type="GO" id="GO:0046872">
    <property type="term" value="F:metal ion binding"/>
    <property type="evidence" value="ECO:0007669"/>
    <property type="project" value="UniProtKB-KW"/>
</dbReference>
<evidence type="ECO:0000313" key="8">
    <source>
        <dbReference type="EMBL" id="POM23159.1"/>
    </source>
</evidence>
<dbReference type="Gene3D" id="3.60.130.10">
    <property type="entry name" value="Clavaminate synthase-like"/>
    <property type="match status" value="1"/>
</dbReference>
<evidence type="ECO:0000256" key="2">
    <source>
        <dbReference type="ARBA" id="ARBA00005896"/>
    </source>
</evidence>
<evidence type="ECO:0000256" key="3">
    <source>
        <dbReference type="ARBA" id="ARBA00022723"/>
    </source>
</evidence>
<keyword evidence="6" id="KW-0408">Iron</keyword>
<comment type="cofactor">
    <cofactor evidence="1">
        <name>Fe(2+)</name>
        <dbReference type="ChEBI" id="CHEBI:29033"/>
    </cofactor>
</comment>
<dbReference type="SUPFAM" id="SSF51197">
    <property type="entry name" value="Clavaminate synthase-like"/>
    <property type="match status" value="1"/>
</dbReference>
<dbReference type="InterPro" id="IPR003819">
    <property type="entry name" value="TauD/TfdA-like"/>
</dbReference>
<dbReference type="PANTHER" id="PTHR43779">
    <property type="entry name" value="DIOXYGENASE RV0097-RELATED"/>
    <property type="match status" value="1"/>
</dbReference>
<dbReference type="AlphaFoldDB" id="A0A2P4UDN5"/>
<comment type="caution">
    <text evidence="8">The sequence shown here is derived from an EMBL/GenBank/DDBJ whole genome shotgun (WGS) entry which is preliminary data.</text>
</comment>
<gene>
    <name evidence="8" type="primary">tauD_2</name>
    <name evidence="8" type="ORF">BTM25_43110</name>
</gene>
<keyword evidence="5 8" id="KW-0560">Oxidoreductase</keyword>
<evidence type="ECO:0000256" key="4">
    <source>
        <dbReference type="ARBA" id="ARBA00022964"/>
    </source>
</evidence>
<evidence type="ECO:0000256" key="5">
    <source>
        <dbReference type="ARBA" id="ARBA00023002"/>
    </source>
</evidence>
<evidence type="ECO:0000256" key="6">
    <source>
        <dbReference type="ARBA" id="ARBA00023004"/>
    </source>
</evidence>
<evidence type="ECO:0000256" key="1">
    <source>
        <dbReference type="ARBA" id="ARBA00001954"/>
    </source>
</evidence>
<dbReference type="PANTHER" id="PTHR43779:SF3">
    <property type="entry name" value="(3R)-3-[(CARBOXYMETHYL)AMINO]FATTY ACID OXYGENASE_DECARBOXYLASE"/>
    <property type="match status" value="1"/>
</dbReference>
<sequence>MTVRTQPAHRFGVTVEGFDPATASDDDIEDLRRTVYEQKIVVLRGQDLDTRAFLALGRRFGRPEEYYQPMYHHPDVREVFVSSNVEEGGRQVGVPKTGKFWHSDYQFMPTPFDITFIYPQVLPERNRGTYFIDMAQAYERLSDELKEAAESTRAWHSVRRYFKIRPSDVYRPLSEVQAEVDAETPPSVHPTVITHRFTGEKILYLSEGFTSGIEDSEGRDRPDLLQALLEASGQLDPTFGHENIHLQTFEKGDLLVWDNRTLVHRALHTATPEPAVSHRVTVYDETVGDPMATSE</sequence>
<keyword evidence="9" id="KW-1185">Reference proteome</keyword>
<dbReference type="Proteomes" id="UP000242367">
    <property type="component" value="Unassembled WGS sequence"/>
</dbReference>
<protein>
    <submittedName>
        <fullName evidence="8">Alpha-ketoglutarate-dependent taurine dioxygenase</fullName>
        <ecNumber evidence="8">1.14.11.17</ecNumber>
    </submittedName>
</protein>
<dbReference type="GO" id="GO:0000908">
    <property type="term" value="F:taurine dioxygenase activity"/>
    <property type="evidence" value="ECO:0007669"/>
    <property type="project" value="UniProtKB-EC"/>
</dbReference>
<dbReference type="RefSeq" id="WP_103564833.1">
    <property type="nucleotide sequence ID" value="NZ_MTBP01000003.1"/>
</dbReference>
<evidence type="ECO:0000313" key="9">
    <source>
        <dbReference type="Proteomes" id="UP000242367"/>
    </source>
</evidence>
<proteinExistence type="inferred from homology"/>
<dbReference type="Pfam" id="PF02668">
    <property type="entry name" value="TauD"/>
    <property type="match status" value="1"/>
</dbReference>
<organism evidence="8 9">
    <name type="scientific">Actinomadura rubteroloni</name>
    <dbReference type="NCBI Taxonomy" id="1926885"/>
    <lineage>
        <taxon>Bacteria</taxon>
        <taxon>Bacillati</taxon>
        <taxon>Actinomycetota</taxon>
        <taxon>Actinomycetes</taxon>
        <taxon>Streptosporangiales</taxon>
        <taxon>Thermomonosporaceae</taxon>
        <taxon>Actinomadura</taxon>
    </lineage>
</organism>
<reference evidence="8 9" key="1">
    <citation type="journal article" date="2017" name="Chemistry">
        <title>Isolation, Biosynthesis and Chemical Modifications of Rubterolones A-F: Rare Tropolone Alkaloids from Actinomadura sp. 5-2.</title>
        <authorList>
            <person name="Guo H."/>
            <person name="Benndorf R."/>
            <person name="Leichnitz D."/>
            <person name="Klassen J.L."/>
            <person name="Vollmers J."/>
            <person name="Gorls H."/>
            <person name="Steinacker M."/>
            <person name="Weigel C."/>
            <person name="Dahse H.M."/>
            <person name="Kaster A.K."/>
            <person name="de Beer Z.W."/>
            <person name="Poulsen M."/>
            <person name="Beemelmanns C."/>
        </authorList>
    </citation>
    <scope>NUCLEOTIDE SEQUENCE [LARGE SCALE GENOMIC DNA]</scope>
    <source>
        <strain evidence="8 9">5-2</strain>
    </source>
</reference>
<dbReference type="InterPro" id="IPR042098">
    <property type="entry name" value="TauD-like_sf"/>
</dbReference>
<keyword evidence="4 8" id="KW-0223">Dioxygenase</keyword>
<dbReference type="EMBL" id="MTBP01000003">
    <property type="protein sequence ID" value="POM23159.1"/>
    <property type="molecule type" value="Genomic_DNA"/>
</dbReference>